<dbReference type="SUPFAM" id="SSF52047">
    <property type="entry name" value="RNI-like"/>
    <property type="match status" value="1"/>
</dbReference>
<reference evidence="2 3" key="1">
    <citation type="journal article" date="2018" name="Sci. Rep.">
        <title>Genome sequence of the cauliflower mushroom Sparassis crispa (Hanabiratake) and its association with beneficial usage.</title>
        <authorList>
            <person name="Kiyama R."/>
            <person name="Furutani Y."/>
            <person name="Kawaguchi K."/>
            <person name="Nakanishi T."/>
        </authorList>
    </citation>
    <scope>NUCLEOTIDE SEQUENCE [LARGE SCALE GENOMIC DNA]</scope>
</reference>
<comment type="caution">
    <text evidence="2">The sequence shown here is derived from an EMBL/GenBank/DDBJ whole genome shotgun (WGS) entry which is preliminary data.</text>
</comment>
<evidence type="ECO:0000313" key="3">
    <source>
        <dbReference type="Proteomes" id="UP000287166"/>
    </source>
</evidence>
<accession>A0A401GSW9</accession>
<evidence type="ECO:0008006" key="4">
    <source>
        <dbReference type="Google" id="ProtNLM"/>
    </source>
</evidence>
<proteinExistence type="predicted"/>
<dbReference type="Gene3D" id="3.80.10.10">
    <property type="entry name" value="Ribonuclease Inhibitor"/>
    <property type="match status" value="1"/>
</dbReference>
<organism evidence="2 3">
    <name type="scientific">Sparassis crispa</name>
    <dbReference type="NCBI Taxonomy" id="139825"/>
    <lineage>
        <taxon>Eukaryota</taxon>
        <taxon>Fungi</taxon>
        <taxon>Dikarya</taxon>
        <taxon>Basidiomycota</taxon>
        <taxon>Agaricomycotina</taxon>
        <taxon>Agaricomycetes</taxon>
        <taxon>Polyporales</taxon>
        <taxon>Sparassidaceae</taxon>
        <taxon>Sparassis</taxon>
    </lineage>
</organism>
<gene>
    <name evidence="2" type="ORF">SCP_0700140</name>
</gene>
<dbReference type="RefSeq" id="XP_027615747.1">
    <property type="nucleotide sequence ID" value="XM_027759946.1"/>
</dbReference>
<name>A0A401GSW9_9APHY</name>
<sequence length="570" mass="64489">MHRCLQLPELLCIIFELIYTEDWDGLQTLAALSVTCRTFHDIALDVLWYWQPNIGPLVRCFPPDVWTEECDTNGMHTVSLVREPSPDDWERFLSYAARIKSLCHRTTPSRTPLWPPSCLYAMRVQEDVFGTLYRIRNGRSFLPNLRRFERTQCSKDPANDLAHLRLLLNPKVTDMAIFTMAEFDTTLAVDLDKAVEDFGNNSPSLQHLTAICPFIPNIAATTSKIILNHRSLRTVHLFQANDTYMSIEAAVHLAHLPTLEKLCIRSDKFVDTDGSLLPIHSAVSDVMFPALRLLTLYSHDLSSVRLFIESIQSTQLESLQALVLVPPTAAEVQEFTTTISARKSLQSISMSRGLGSPRFQDSYTITGDHLRPLLALKDMFDCKIQWRCPLELDNAFIKDLALAWPKIHTLELGTDWRRELDTLGVTLKGLIPLAQHCPALEHLGLVFDTDVSEIVDTYSEQRPGGGVTNGKLLLLSTGTSRIGEDMVTLGGSLSDLFPQLRHVHSAWGKKELHDAAGADEDDPDEEELQQWEQLRRLVREMGRVRRQEREWHASAAKDRPSQKRLPIVSA</sequence>
<dbReference type="InParanoid" id="A0A401GSW9"/>
<dbReference type="STRING" id="139825.A0A401GSW9"/>
<dbReference type="Proteomes" id="UP000287166">
    <property type="component" value="Unassembled WGS sequence"/>
</dbReference>
<feature type="region of interest" description="Disordered" evidence="1">
    <location>
        <begin position="547"/>
        <end position="570"/>
    </location>
</feature>
<evidence type="ECO:0000313" key="2">
    <source>
        <dbReference type="EMBL" id="GBE84834.1"/>
    </source>
</evidence>
<feature type="compositionally biased region" description="Basic and acidic residues" evidence="1">
    <location>
        <begin position="547"/>
        <end position="561"/>
    </location>
</feature>
<dbReference type="EMBL" id="BFAD01000007">
    <property type="protein sequence ID" value="GBE84834.1"/>
    <property type="molecule type" value="Genomic_DNA"/>
</dbReference>
<dbReference type="OrthoDB" id="2804406at2759"/>
<dbReference type="AlphaFoldDB" id="A0A401GSW9"/>
<dbReference type="InterPro" id="IPR032675">
    <property type="entry name" value="LRR_dom_sf"/>
</dbReference>
<protein>
    <recommendedName>
        <fullName evidence="4">F-box domain-containing protein</fullName>
    </recommendedName>
</protein>
<keyword evidence="3" id="KW-1185">Reference proteome</keyword>
<evidence type="ECO:0000256" key="1">
    <source>
        <dbReference type="SAM" id="MobiDB-lite"/>
    </source>
</evidence>
<dbReference type="GeneID" id="38781751"/>